<dbReference type="PANTHER" id="PTHR11562:SF17">
    <property type="entry name" value="RE54080P-RELATED"/>
    <property type="match status" value="1"/>
</dbReference>
<dbReference type="InterPro" id="IPR058533">
    <property type="entry name" value="Cation_efflux_TM"/>
</dbReference>
<organism evidence="8 9">
    <name type="scientific">Deinococcus rhizophilus</name>
    <dbReference type="NCBI Taxonomy" id="3049544"/>
    <lineage>
        <taxon>Bacteria</taxon>
        <taxon>Thermotogati</taxon>
        <taxon>Deinococcota</taxon>
        <taxon>Deinococci</taxon>
        <taxon>Deinococcales</taxon>
        <taxon>Deinococcaceae</taxon>
        <taxon>Deinococcus</taxon>
    </lineage>
</organism>
<feature type="domain" description="HMA" evidence="6">
    <location>
        <begin position="6"/>
        <end position="56"/>
    </location>
</feature>
<evidence type="ECO:0000313" key="9">
    <source>
        <dbReference type="Proteomes" id="UP001302059"/>
    </source>
</evidence>
<evidence type="ECO:0000256" key="2">
    <source>
        <dbReference type="ARBA" id="ARBA00022692"/>
    </source>
</evidence>
<feature type="domain" description="Cation efflux protein transmembrane" evidence="7">
    <location>
        <begin position="150"/>
        <end position="264"/>
    </location>
</feature>
<dbReference type="Pfam" id="PF01545">
    <property type="entry name" value="Cation_efflux"/>
    <property type="match status" value="2"/>
</dbReference>
<reference evidence="8 9" key="1">
    <citation type="submission" date="2023-05" db="EMBL/GenBank/DDBJ databases">
        <authorList>
            <person name="Gao F."/>
        </authorList>
    </citation>
    <scope>NUCLEOTIDE SEQUENCE [LARGE SCALE GENOMIC DNA]</scope>
    <source>
        <strain evidence="8 9">MIMF12</strain>
    </source>
</reference>
<evidence type="ECO:0000256" key="1">
    <source>
        <dbReference type="ARBA" id="ARBA00004141"/>
    </source>
</evidence>
<feature type="domain" description="Cation efflux protein transmembrane" evidence="7">
    <location>
        <begin position="90"/>
        <end position="138"/>
    </location>
</feature>
<feature type="transmembrane region" description="Helical" evidence="5">
    <location>
        <begin position="89"/>
        <end position="111"/>
    </location>
</feature>
<evidence type="ECO:0000256" key="4">
    <source>
        <dbReference type="ARBA" id="ARBA00023136"/>
    </source>
</evidence>
<feature type="transmembrane region" description="Helical" evidence="5">
    <location>
        <begin position="150"/>
        <end position="167"/>
    </location>
</feature>
<comment type="subcellular location">
    <subcellularLocation>
        <location evidence="1">Membrane</location>
        <topology evidence="1">Multi-pass membrane protein</topology>
    </subcellularLocation>
</comment>
<evidence type="ECO:0000256" key="3">
    <source>
        <dbReference type="ARBA" id="ARBA00022989"/>
    </source>
</evidence>
<gene>
    <name evidence="8" type="ORF">QOL99_16975</name>
</gene>
<evidence type="ECO:0000259" key="6">
    <source>
        <dbReference type="Pfam" id="PF00403"/>
    </source>
</evidence>
<dbReference type="SUPFAM" id="SSF161111">
    <property type="entry name" value="Cation efflux protein transmembrane domain-like"/>
    <property type="match status" value="1"/>
</dbReference>
<feature type="transmembrane region" description="Helical" evidence="5">
    <location>
        <begin position="123"/>
        <end position="143"/>
    </location>
</feature>
<feature type="transmembrane region" description="Helical" evidence="5">
    <location>
        <begin position="244"/>
        <end position="262"/>
    </location>
</feature>
<sequence length="277" mass="29770">MMERLTFKVPQMDCSAEEQLVRMKLEGQPDIAHLAFDLPARTVMVTHSGNAPTIERLMGELKLGASLVERAEVDEDEVVDASDDQQRRLLWIVLFINAGLFILELTTGLIARSMGLVADSLDMLADALVYGLSLFAVGRAAIYKKRVARVSGYFQLALAAFGALEVVRRVLGTGEEPSFGLMIGISLIALAGNVAALLVLQRARSQEAHMRASWIFTTNDVLVNLGVIAAGVLVYLTGSRLPDLVIGALVFALVASGALRILKLSGGGLRKLLPSAK</sequence>
<comment type="caution">
    <text evidence="8">The sequence shown here is derived from an EMBL/GenBank/DDBJ whole genome shotgun (WGS) entry which is preliminary data.</text>
</comment>
<keyword evidence="9" id="KW-1185">Reference proteome</keyword>
<dbReference type="Gene3D" id="1.20.1510.10">
    <property type="entry name" value="Cation efflux protein transmembrane domain"/>
    <property type="match status" value="1"/>
</dbReference>
<dbReference type="Pfam" id="PF00403">
    <property type="entry name" value="HMA"/>
    <property type="match status" value="1"/>
</dbReference>
<protein>
    <submittedName>
        <fullName evidence="8">Cation transporter</fullName>
    </submittedName>
</protein>
<dbReference type="PANTHER" id="PTHR11562">
    <property type="entry name" value="CATION EFFLUX PROTEIN/ ZINC TRANSPORTER"/>
    <property type="match status" value="1"/>
</dbReference>
<dbReference type="RefSeq" id="WP_285525557.1">
    <property type="nucleotide sequence ID" value="NZ_JASNGB010000315.1"/>
</dbReference>
<keyword evidence="4 5" id="KW-0472">Membrane</keyword>
<proteinExistence type="predicted"/>
<dbReference type="InterPro" id="IPR036163">
    <property type="entry name" value="HMA_dom_sf"/>
</dbReference>
<evidence type="ECO:0000313" key="8">
    <source>
        <dbReference type="EMBL" id="MDL2345824.1"/>
    </source>
</evidence>
<keyword evidence="3 5" id="KW-1133">Transmembrane helix</keyword>
<evidence type="ECO:0000259" key="7">
    <source>
        <dbReference type="Pfam" id="PF01545"/>
    </source>
</evidence>
<name>A0ABT7JL93_9DEIO</name>
<dbReference type="InterPro" id="IPR050681">
    <property type="entry name" value="CDF/SLC30A"/>
</dbReference>
<dbReference type="EMBL" id="JASNGB010000315">
    <property type="protein sequence ID" value="MDL2345824.1"/>
    <property type="molecule type" value="Genomic_DNA"/>
</dbReference>
<dbReference type="InterPro" id="IPR027469">
    <property type="entry name" value="Cation_efflux_TMD_sf"/>
</dbReference>
<dbReference type="SUPFAM" id="SSF55008">
    <property type="entry name" value="HMA, heavy metal-associated domain"/>
    <property type="match status" value="1"/>
</dbReference>
<feature type="transmembrane region" description="Helical" evidence="5">
    <location>
        <begin position="179"/>
        <end position="200"/>
    </location>
</feature>
<feature type="transmembrane region" description="Helical" evidence="5">
    <location>
        <begin position="221"/>
        <end position="238"/>
    </location>
</feature>
<dbReference type="InterPro" id="IPR006121">
    <property type="entry name" value="HMA_dom"/>
</dbReference>
<evidence type="ECO:0000256" key="5">
    <source>
        <dbReference type="SAM" id="Phobius"/>
    </source>
</evidence>
<dbReference type="Proteomes" id="UP001302059">
    <property type="component" value="Unassembled WGS sequence"/>
</dbReference>
<accession>A0ABT7JL93</accession>
<keyword evidence="2 5" id="KW-0812">Transmembrane</keyword>